<dbReference type="InterPro" id="IPR013785">
    <property type="entry name" value="Aldolase_TIM"/>
</dbReference>
<feature type="binding site" evidence="9 11">
    <location>
        <position position="31"/>
    </location>
    <ligand>
        <name>substrate</name>
    </ligand>
</feature>
<reference evidence="14 15" key="1">
    <citation type="submission" date="2020-05" db="EMBL/GenBank/DDBJ databases">
        <title>Draft genome sequence of Desulfovibrio sp. strain HN2T.</title>
        <authorList>
            <person name="Ueno A."/>
            <person name="Tamazawa S."/>
            <person name="Tamamura S."/>
            <person name="Murakami T."/>
            <person name="Kiyama T."/>
            <person name="Inomata H."/>
            <person name="Amano Y."/>
            <person name="Miyakawa K."/>
            <person name="Tamaki H."/>
            <person name="Naganuma T."/>
            <person name="Kaneko K."/>
        </authorList>
    </citation>
    <scope>NUCLEOTIDE SEQUENCE [LARGE SCALE GENOMIC DNA]</scope>
    <source>
        <strain evidence="14 15">HN2</strain>
    </source>
</reference>
<dbReference type="FunFam" id="3.20.20.70:FF:000015">
    <property type="entry name" value="Orotidine 5'-phosphate decarboxylase"/>
    <property type="match status" value="1"/>
</dbReference>
<dbReference type="Pfam" id="PF00215">
    <property type="entry name" value="OMPdecase"/>
    <property type="match status" value="1"/>
</dbReference>
<gene>
    <name evidence="9 14" type="primary">pyrF</name>
    <name evidence="14" type="ORF">DSM101010T_13400</name>
</gene>
<dbReference type="InterPro" id="IPR001754">
    <property type="entry name" value="OMPdeCOase_dom"/>
</dbReference>
<dbReference type="GO" id="GO:0006207">
    <property type="term" value="P:'de novo' pyrimidine nucleobase biosynthetic process"/>
    <property type="evidence" value="ECO:0007669"/>
    <property type="project" value="InterPro"/>
</dbReference>
<dbReference type="InterPro" id="IPR014732">
    <property type="entry name" value="OMPdecase"/>
</dbReference>
<organism evidence="14 15">
    <name type="scientific">Desulfovibrio subterraneus</name>
    <dbReference type="NCBI Taxonomy" id="2718620"/>
    <lineage>
        <taxon>Bacteria</taxon>
        <taxon>Pseudomonadati</taxon>
        <taxon>Thermodesulfobacteriota</taxon>
        <taxon>Desulfovibrionia</taxon>
        <taxon>Desulfovibrionales</taxon>
        <taxon>Desulfovibrionaceae</taxon>
        <taxon>Desulfovibrio</taxon>
    </lineage>
</organism>
<evidence type="ECO:0000256" key="1">
    <source>
        <dbReference type="ARBA" id="ARBA00002356"/>
    </source>
</evidence>
<feature type="active site" description="For OMPdecase activity" evidence="10">
    <location>
        <position position="58"/>
    </location>
</feature>
<feature type="binding site" evidence="9 11">
    <location>
        <position position="210"/>
    </location>
    <ligand>
        <name>substrate</name>
    </ligand>
</feature>
<keyword evidence="4 9" id="KW-0210">Decarboxylase</keyword>
<comment type="function">
    <text evidence="1 9">Catalyzes the decarboxylation of orotidine 5'-monophosphate (OMP) to uridine 5'-monophosphate (UMP).</text>
</comment>
<comment type="catalytic activity">
    <reaction evidence="7 9 12">
        <text>orotidine 5'-phosphate + H(+) = UMP + CO2</text>
        <dbReference type="Rhea" id="RHEA:11596"/>
        <dbReference type="ChEBI" id="CHEBI:15378"/>
        <dbReference type="ChEBI" id="CHEBI:16526"/>
        <dbReference type="ChEBI" id="CHEBI:57538"/>
        <dbReference type="ChEBI" id="CHEBI:57865"/>
        <dbReference type="EC" id="4.1.1.23"/>
    </reaction>
</comment>
<evidence type="ECO:0000313" key="14">
    <source>
        <dbReference type="EMBL" id="GFM32975.1"/>
    </source>
</evidence>
<dbReference type="NCBIfam" id="TIGR01740">
    <property type="entry name" value="pyrF"/>
    <property type="match status" value="1"/>
</dbReference>
<dbReference type="GO" id="GO:0004590">
    <property type="term" value="F:orotidine-5'-phosphate decarboxylase activity"/>
    <property type="evidence" value="ECO:0007669"/>
    <property type="project" value="UniProtKB-UniRule"/>
</dbReference>
<dbReference type="UniPathway" id="UPA00070">
    <property type="reaction ID" value="UER00120"/>
</dbReference>
<keyword evidence="5 9" id="KW-0665">Pyrimidine biosynthesis</keyword>
<dbReference type="AlphaFoldDB" id="A0A7J0BIJ7"/>
<feature type="binding site" evidence="9 11">
    <location>
        <position position="181"/>
    </location>
    <ligand>
        <name>substrate</name>
    </ligand>
</feature>
<feature type="active site" description="For OMPdecase activity" evidence="10">
    <location>
        <position position="60"/>
    </location>
</feature>
<comment type="subunit">
    <text evidence="3 9">Homodimer.</text>
</comment>
<dbReference type="NCBIfam" id="NF001273">
    <property type="entry name" value="PRK00230.1"/>
    <property type="match status" value="1"/>
</dbReference>
<dbReference type="PROSITE" id="PS00156">
    <property type="entry name" value="OMPDECASE"/>
    <property type="match status" value="1"/>
</dbReference>
<feature type="binding site" evidence="9 11">
    <location>
        <position position="9"/>
    </location>
    <ligand>
        <name>substrate</name>
    </ligand>
</feature>
<keyword evidence="6 9" id="KW-0456">Lyase</keyword>
<evidence type="ECO:0000313" key="15">
    <source>
        <dbReference type="Proteomes" id="UP000503840"/>
    </source>
</evidence>
<dbReference type="SUPFAM" id="SSF51366">
    <property type="entry name" value="Ribulose-phoshate binding barrel"/>
    <property type="match status" value="1"/>
</dbReference>
<dbReference type="PANTHER" id="PTHR32119">
    <property type="entry name" value="OROTIDINE 5'-PHOSPHATE DECARBOXYLASE"/>
    <property type="match status" value="1"/>
</dbReference>
<keyword evidence="15" id="KW-1185">Reference proteome</keyword>
<feature type="binding site" evidence="9 11">
    <location>
        <position position="189"/>
    </location>
    <ligand>
        <name>substrate</name>
    </ligand>
</feature>
<evidence type="ECO:0000256" key="6">
    <source>
        <dbReference type="ARBA" id="ARBA00023239"/>
    </source>
</evidence>
<dbReference type="Proteomes" id="UP000503840">
    <property type="component" value="Unassembled WGS sequence"/>
</dbReference>
<dbReference type="HAMAP" id="MF_01200_B">
    <property type="entry name" value="OMPdecase_type1_B"/>
    <property type="match status" value="1"/>
</dbReference>
<dbReference type="InterPro" id="IPR018089">
    <property type="entry name" value="OMPdecase_AS"/>
</dbReference>
<accession>A0A7J0BIJ7</accession>
<evidence type="ECO:0000256" key="10">
    <source>
        <dbReference type="PIRSR" id="PIRSR614732-1"/>
    </source>
</evidence>
<comment type="caution">
    <text evidence="14">The sequence shown here is derived from an EMBL/GenBank/DDBJ whole genome shotgun (WGS) entry which is preliminary data.</text>
</comment>
<dbReference type="EC" id="4.1.1.23" evidence="9"/>
<dbReference type="GO" id="GO:0005829">
    <property type="term" value="C:cytosol"/>
    <property type="evidence" value="ECO:0007669"/>
    <property type="project" value="TreeGrafter"/>
</dbReference>
<evidence type="ECO:0000259" key="13">
    <source>
        <dbReference type="SMART" id="SM00934"/>
    </source>
</evidence>
<dbReference type="Gene3D" id="3.20.20.70">
    <property type="entry name" value="Aldolase class I"/>
    <property type="match status" value="1"/>
</dbReference>
<feature type="active site" description="For OMPdecase activity" evidence="10">
    <location>
        <position position="63"/>
    </location>
</feature>
<feature type="binding site" evidence="9 11">
    <location>
        <position position="121"/>
    </location>
    <ligand>
        <name>substrate</name>
    </ligand>
</feature>
<feature type="binding site" evidence="9 11">
    <location>
        <position position="209"/>
    </location>
    <ligand>
        <name>substrate</name>
    </ligand>
</feature>
<dbReference type="InterPro" id="IPR047596">
    <property type="entry name" value="OMPdecase_bac"/>
</dbReference>
<evidence type="ECO:0000256" key="5">
    <source>
        <dbReference type="ARBA" id="ARBA00022975"/>
    </source>
</evidence>
<protein>
    <recommendedName>
        <fullName evidence="9">Orotidine 5'-phosphate decarboxylase</fullName>
        <ecNumber evidence="9">4.1.1.23</ecNumber>
    </recommendedName>
    <alternativeName>
        <fullName evidence="9">OMP decarboxylase</fullName>
        <shortName evidence="9">OMPDCase</shortName>
        <shortName evidence="9">OMPdecase</shortName>
    </alternativeName>
</protein>
<feature type="binding site" evidence="9">
    <location>
        <begin position="58"/>
        <end position="67"/>
    </location>
    <ligand>
        <name>substrate</name>
    </ligand>
</feature>
<dbReference type="EMBL" id="BLVO01000012">
    <property type="protein sequence ID" value="GFM32975.1"/>
    <property type="molecule type" value="Genomic_DNA"/>
</dbReference>
<evidence type="ECO:0000256" key="9">
    <source>
        <dbReference type="HAMAP-Rule" id="MF_01200"/>
    </source>
</evidence>
<evidence type="ECO:0000256" key="4">
    <source>
        <dbReference type="ARBA" id="ARBA00022793"/>
    </source>
</evidence>
<evidence type="ECO:0000256" key="3">
    <source>
        <dbReference type="ARBA" id="ARBA00011738"/>
    </source>
</evidence>
<comment type="pathway">
    <text evidence="2 9 12">Pyrimidine metabolism; UMP biosynthesis via de novo pathway; UMP from orotate: step 2/2.</text>
</comment>
<evidence type="ECO:0000256" key="12">
    <source>
        <dbReference type="RuleBase" id="RU000512"/>
    </source>
</evidence>
<evidence type="ECO:0000256" key="2">
    <source>
        <dbReference type="ARBA" id="ARBA00004861"/>
    </source>
</evidence>
<evidence type="ECO:0000256" key="11">
    <source>
        <dbReference type="PIRSR" id="PIRSR614732-2"/>
    </source>
</evidence>
<evidence type="ECO:0000256" key="8">
    <source>
        <dbReference type="ARBA" id="ARBA00061012"/>
    </source>
</evidence>
<evidence type="ECO:0000256" key="7">
    <source>
        <dbReference type="ARBA" id="ARBA00049157"/>
    </source>
</evidence>
<sequence>MADLVIALDYPDARGALGMAERLKGADVWMKVGLELFTAEGPSLISRIKDLGFKVFLDMKFFDIPNTVRGAVRSSVRHGVDMVNIHLMGGERMARAAMEGLHEGAAGSGASPILLGVTVLTSMSQEDLPKGFSTTLPETVLQLASAGNSWGIHGVVCSGHEVVAIKNSCGKGYLCLTPGIRPVALGDDQRRTMTPAEAVQAGSDFLVVGRPVTGSDDPAQAAHAILEAMKQA</sequence>
<dbReference type="InterPro" id="IPR011060">
    <property type="entry name" value="RibuloseP-bd_barrel"/>
</dbReference>
<name>A0A7J0BIJ7_9BACT</name>
<dbReference type="GO" id="GO:0044205">
    <property type="term" value="P:'de novo' UMP biosynthetic process"/>
    <property type="evidence" value="ECO:0007669"/>
    <property type="project" value="UniProtKB-UniRule"/>
</dbReference>
<dbReference type="SMART" id="SM00934">
    <property type="entry name" value="OMPdecase"/>
    <property type="match status" value="1"/>
</dbReference>
<dbReference type="PANTHER" id="PTHR32119:SF2">
    <property type="entry name" value="OROTIDINE 5'-PHOSPHATE DECARBOXYLASE"/>
    <property type="match status" value="1"/>
</dbReference>
<feature type="active site" description="Proton donor" evidence="9">
    <location>
        <position position="60"/>
    </location>
</feature>
<dbReference type="RefSeq" id="WP_174404628.1">
    <property type="nucleotide sequence ID" value="NZ_BLVO01000012.1"/>
</dbReference>
<proteinExistence type="inferred from homology"/>
<comment type="similarity">
    <text evidence="8 9">Belongs to the OMP decarboxylase family. Type 1 subfamily.</text>
</comment>
<dbReference type="CDD" id="cd04725">
    <property type="entry name" value="OMP_decarboxylase_like"/>
    <property type="match status" value="1"/>
</dbReference>
<feature type="domain" description="Orotidine 5'-phosphate decarboxylase" evidence="13">
    <location>
        <begin position="3"/>
        <end position="225"/>
    </location>
</feature>